<name>A0A9W9YIV7_9CNID</name>
<keyword evidence="4 11" id="KW-0812">Transmembrane</keyword>
<evidence type="ECO:0000256" key="10">
    <source>
        <dbReference type="ARBA" id="ARBA00031497"/>
    </source>
</evidence>
<evidence type="ECO:0000256" key="4">
    <source>
        <dbReference type="ARBA" id="ARBA00022692"/>
    </source>
</evidence>
<feature type="transmembrane region" description="Helical" evidence="11">
    <location>
        <begin position="66"/>
        <end position="87"/>
    </location>
</feature>
<evidence type="ECO:0000256" key="2">
    <source>
        <dbReference type="ARBA" id="ARBA00008699"/>
    </source>
</evidence>
<comment type="similarity">
    <text evidence="2">Belongs to the complex I NDUFA11 subunit family.</text>
</comment>
<organism evidence="12 13">
    <name type="scientific">Desmophyllum pertusum</name>
    <dbReference type="NCBI Taxonomy" id="174260"/>
    <lineage>
        <taxon>Eukaryota</taxon>
        <taxon>Metazoa</taxon>
        <taxon>Cnidaria</taxon>
        <taxon>Anthozoa</taxon>
        <taxon>Hexacorallia</taxon>
        <taxon>Scleractinia</taxon>
        <taxon>Caryophylliina</taxon>
        <taxon>Caryophylliidae</taxon>
        <taxon>Desmophyllum</taxon>
    </lineage>
</organism>
<comment type="subcellular location">
    <subcellularLocation>
        <location evidence="1">Mitochondrion inner membrane</location>
        <topology evidence="1">Multi-pass membrane protein</topology>
        <orientation evidence="1">Matrix side</orientation>
    </subcellularLocation>
</comment>
<keyword evidence="5" id="KW-0999">Mitochondrion inner membrane</keyword>
<evidence type="ECO:0000256" key="5">
    <source>
        <dbReference type="ARBA" id="ARBA00022792"/>
    </source>
</evidence>
<dbReference type="InterPro" id="IPR039205">
    <property type="entry name" value="NDUFA11"/>
</dbReference>
<evidence type="ECO:0000313" key="13">
    <source>
        <dbReference type="Proteomes" id="UP001163046"/>
    </source>
</evidence>
<evidence type="ECO:0000313" key="12">
    <source>
        <dbReference type="EMBL" id="KAJ7352752.1"/>
    </source>
</evidence>
<evidence type="ECO:0000256" key="8">
    <source>
        <dbReference type="ARBA" id="ARBA00023136"/>
    </source>
</evidence>
<reference evidence="12" key="1">
    <citation type="submission" date="2023-01" db="EMBL/GenBank/DDBJ databases">
        <title>Genome assembly of the deep-sea coral Lophelia pertusa.</title>
        <authorList>
            <person name="Herrera S."/>
            <person name="Cordes E."/>
        </authorList>
    </citation>
    <scope>NUCLEOTIDE SEQUENCE</scope>
    <source>
        <strain evidence="12">USNM1676648</strain>
        <tissue evidence="12">Polyp</tissue>
    </source>
</reference>
<accession>A0A9W9YIV7</accession>
<sequence>MTSARFDKPWMDELDGHNCVKRAATFGIKGAVIGGVFGAAKSALKIPNPEPTPLILQSFIMMKNNALFLGGIASTFALTTCTAAQMREKDDEANWALGGAASGVLIGFVKT</sequence>
<evidence type="ECO:0000256" key="9">
    <source>
        <dbReference type="ARBA" id="ARBA00030608"/>
    </source>
</evidence>
<dbReference type="OrthoDB" id="1913277at2759"/>
<protein>
    <recommendedName>
        <fullName evidence="3">NADH dehydrogenase [ubiquinone] 1 alpha subcomplex subunit 11</fullName>
    </recommendedName>
    <alternativeName>
        <fullName evidence="9">Complex I-B14.7</fullName>
    </alternativeName>
    <alternativeName>
        <fullName evidence="10">NADH-ubiquinone oxidoreductase subunit B14.7</fullName>
    </alternativeName>
</protein>
<dbReference type="Pfam" id="PF02466">
    <property type="entry name" value="Tim17"/>
    <property type="match status" value="1"/>
</dbReference>
<proteinExistence type="inferred from homology"/>
<keyword evidence="6 11" id="KW-1133">Transmembrane helix</keyword>
<evidence type="ECO:0000256" key="1">
    <source>
        <dbReference type="ARBA" id="ARBA00004292"/>
    </source>
</evidence>
<evidence type="ECO:0000256" key="6">
    <source>
        <dbReference type="ARBA" id="ARBA00022989"/>
    </source>
</evidence>
<keyword evidence="8 11" id="KW-0472">Membrane</keyword>
<evidence type="ECO:0000256" key="11">
    <source>
        <dbReference type="SAM" id="Phobius"/>
    </source>
</evidence>
<dbReference type="EMBL" id="MU827348">
    <property type="protein sequence ID" value="KAJ7352752.1"/>
    <property type="molecule type" value="Genomic_DNA"/>
</dbReference>
<dbReference type="GO" id="GO:0006120">
    <property type="term" value="P:mitochondrial electron transport, NADH to ubiquinone"/>
    <property type="evidence" value="ECO:0007669"/>
    <property type="project" value="InterPro"/>
</dbReference>
<keyword evidence="7" id="KW-0496">Mitochondrion</keyword>
<dbReference type="PANTHER" id="PTHR21382:SF1">
    <property type="entry name" value="NADH DEHYDROGENASE [UBIQUINONE] 1 ALPHA SUBCOMPLEX SUBUNIT 11"/>
    <property type="match status" value="1"/>
</dbReference>
<dbReference type="GO" id="GO:0045271">
    <property type="term" value="C:respiratory chain complex I"/>
    <property type="evidence" value="ECO:0007669"/>
    <property type="project" value="InterPro"/>
</dbReference>
<dbReference type="PANTHER" id="PTHR21382">
    <property type="entry name" value="NADH-UBIQUINONE OXIDOREDUCTASE SUBUNIT"/>
    <property type="match status" value="1"/>
</dbReference>
<keyword evidence="13" id="KW-1185">Reference proteome</keyword>
<evidence type="ECO:0000256" key="3">
    <source>
        <dbReference type="ARBA" id="ARBA00018191"/>
    </source>
</evidence>
<gene>
    <name evidence="12" type="ORF">OS493_034103</name>
</gene>
<comment type="caution">
    <text evidence="12">The sequence shown here is derived from an EMBL/GenBank/DDBJ whole genome shotgun (WGS) entry which is preliminary data.</text>
</comment>
<dbReference type="AlphaFoldDB" id="A0A9W9YIV7"/>
<dbReference type="GO" id="GO:0005743">
    <property type="term" value="C:mitochondrial inner membrane"/>
    <property type="evidence" value="ECO:0007669"/>
    <property type="project" value="UniProtKB-SubCell"/>
</dbReference>
<dbReference type="Proteomes" id="UP001163046">
    <property type="component" value="Unassembled WGS sequence"/>
</dbReference>
<evidence type="ECO:0000256" key="7">
    <source>
        <dbReference type="ARBA" id="ARBA00023128"/>
    </source>
</evidence>